<dbReference type="WBParaSite" id="Csp11.Scaffold629.g16209.t1">
    <property type="protein sequence ID" value="Csp11.Scaffold629.g16209.t1"/>
    <property type="gene ID" value="Csp11.Scaffold629.g16209"/>
</dbReference>
<feature type="transmembrane region" description="Helical" evidence="1">
    <location>
        <begin position="96"/>
        <end position="119"/>
    </location>
</feature>
<dbReference type="SUPFAM" id="SSF81321">
    <property type="entry name" value="Family A G protein-coupled receptor-like"/>
    <property type="match status" value="1"/>
</dbReference>
<organism evidence="2 3">
    <name type="scientific">Caenorhabditis tropicalis</name>
    <dbReference type="NCBI Taxonomy" id="1561998"/>
    <lineage>
        <taxon>Eukaryota</taxon>
        <taxon>Metazoa</taxon>
        <taxon>Ecdysozoa</taxon>
        <taxon>Nematoda</taxon>
        <taxon>Chromadorea</taxon>
        <taxon>Rhabditida</taxon>
        <taxon>Rhabditina</taxon>
        <taxon>Rhabditomorpha</taxon>
        <taxon>Rhabditoidea</taxon>
        <taxon>Rhabditidae</taxon>
        <taxon>Peloderinae</taxon>
        <taxon>Caenorhabditis</taxon>
    </lineage>
</organism>
<keyword evidence="1" id="KW-0472">Membrane</keyword>
<feature type="transmembrane region" description="Helical" evidence="1">
    <location>
        <begin position="186"/>
        <end position="206"/>
    </location>
</feature>
<protein>
    <submittedName>
        <fullName evidence="3">Seven TM Receptor</fullName>
    </submittedName>
</protein>
<dbReference type="PANTHER" id="PTHR22943">
    <property type="entry name" value="7-TRANSMEMBRANE DOMAIN RECEPTOR C.ELEGANS"/>
    <property type="match status" value="1"/>
</dbReference>
<dbReference type="STRING" id="1561998.A0A1I7U9F4"/>
<evidence type="ECO:0000313" key="3">
    <source>
        <dbReference type="WBParaSite" id="Csp11.Scaffold629.g16209.t1"/>
    </source>
</evidence>
<feature type="transmembrane region" description="Helical" evidence="1">
    <location>
        <begin position="148"/>
        <end position="166"/>
    </location>
</feature>
<dbReference type="InterPro" id="IPR019428">
    <property type="entry name" value="7TM_GPCR_serpentine_rcpt_Str"/>
</dbReference>
<dbReference type="Proteomes" id="UP000095282">
    <property type="component" value="Unplaced"/>
</dbReference>
<proteinExistence type="predicted"/>
<feature type="transmembrane region" description="Helical" evidence="1">
    <location>
        <begin position="26"/>
        <end position="45"/>
    </location>
</feature>
<keyword evidence="1" id="KW-0812">Transmembrane</keyword>
<dbReference type="GO" id="GO:0042048">
    <property type="term" value="P:olfactory behavior"/>
    <property type="evidence" value="ECO:0007669"/>
    <property type="project" value="TreeGrafter"/>
</dbReference>
<dbReference type="GO" id="GO:0038022">
    <property type="term" value="F:G protein-coupled olfactory receptor activity"/>
    <property type="evidence" value="ECO:0007669"/>
    <property type="project" value="TreeGrafter"/>
</dbReference>
<dbReference type="GO" id="GO:0005886">
    <property type="term" value="C:plasma membrane"/>
    <property type="evidence" value="ECO:0007669"/>
    <property type="project" value="TreeGrafter"/>
</dbReference>
<evidence type="ECO:0000313" key="2">
    <source>
        <dbReference type="Proteomes" id="UP000095282"/>
    </source>
</evidence>
<keyword evidence="1" id="KW-1133">Transmembrane helix</keyword>
<dbReference type="PANTHER" id="PTHR22943:SF78">
    <property type="entry name" value="SEVEN TM RECEPTOR"/>
    <property type="match status" value="1"/>
</dbReference>
<dbReference type="AlphaFoldDB" id="A0A1I7U9F4"/>
<sequence length="268" mass="30209">MAFFAVHFIYRYGAVNLDFKKKFVSGFNQIFLFIVPAACGILWGFTVKTFMSPSKMKSDFIREDLMQNFNVSIDEVVYVGLYFWPKDSNGYYYPDLMSFIGNACMWIILGSSLSSVIYFGTNCYRYISKQLGGLATQSQASKSLQSQLFYALIVQAVIPCFLMYLPASSIFTCPMLNYDPEFKYPFVAITIAIYPAIDPLPTIIIIKSYRKGFFELFKCRKKNQISVEYSNTAAVPSAIPSAVPPASPSAPSNRREPNARLTFNLAAI</sequence>
<dbReference type="eggNOG" id="ENOG502RVQ3">
    <property type="taxonomic scope" value="Eukaryota"/>
</dbReference>
<dbReference type="Pfam" id="PF10326">
    <property type="entry name" value="7TM_GPCR_Str"/>
    <property type="match status" value="1"/>
</dbReference>
<accession>A0A1I7U9F4</accession>
<reference evidence="3" key="1">
    <citation type="submission" date="2016-11" db="UniProtKB">
        <authorList>
            <consortium name="WormBaseParasite"/>
        </authorList>
    </citation>
    <scope>IDENTIFICATION</scope>
</reference>
<name>A0A1I7U9F4_9PELO</name>
<evidence type="ECO:0000256" key="1">
    <source>
        <dbReference type="SAM" id="Phobius"/>
    </source>
</evidence>
<keyword evidence="2" id="KW-1185">Reference proteome</keyword>